<dbReference type="Pfam" id="PF18139">
    <property type="entry name" value="LSDAT_euk"/>
    <property type="match status" value="1"/>
</dbReference>
<feature type="domain" description="TRPM-like" evidence="11">
    <location>
        <begin position="506"/>
        <end position="623"/>
    </location>
</feature>
<evidence type="ECO:0000259" key="11">
    <source>
        <dbReference type="Pfam" id="PF25508"/>
    </source>
</evidence>
<evidence type="ECO:0000313" key="12">
    <source>
        <dbReference type="Ensembl" id="ENSAOWP00000019168.1"/>
    </source>
</evidence>
<dbReference type="InterPro" id="IPR050927">
    <property type="entry name" value="TRPM"/>
</dbReference>
<sequence length="1058" mass="120831">MLSKHQGVWALAYLLENLISWIPENIRKKECMYFVESSQTSDSGIVCECGYLREQHIEDAAKPPIFLGKEWDPSRHIQEMPTDAFGDICFTGLGQKMGKYVRVSSDTPPRIIYHLMTQHWGLDVPNLLISVTGGAKNFVMKPRLKNIFRQGLVKVAQTTGAWIITGGSHAGVMKQVGEAVRDFILSSNYKDSEIVTIGIATWGTVYNRDTLIYREAPDKNQGSLSCLDSNHSHFILVDDGTHGRYGVEISLRTRLEKFISEQTKVKGGVAIKIPIVCVVLEGGPGTLDTIYNAINNGTPCVIVEGSGRVADVIAQVASLRARLAPSRTGVHRGLWEAAGRRCCCCCCLTCPWLSLQIQDIVRSRQLLTIFREGKYGQQDVDVAILQALLKASRNRDHFGHENWDHQLKLAVAWNRVDIARSEIFTDDHEWRPTDLHPVMAAALISNKPEFVKLFLEQGVRLKEFVTWDTLVYLYDNLAPSCLFHSKLQKVLLEEKEHTAGSKMPRVQLHHRSANRVAFTMDPVRDLLIWTVVQNRKELAEIIWTQCPDPATKDDSVGLLLSAKLALELSHGSLISAWLGVFTECYRKDEERAQKLLTRVSEAWGKTTCLQLALEAKNMNFVSHGGVQAFLTKVWWGKMCVDNGLWRVIVCMLFFPLLYTSLITFREKKPQPVGCLTRFRAFFTAPVVIFHMNILSYFTFLLLFAYVLMVDFQPLPSWREYLIYFWLFSLVCEETRQVQSGQGEKKTWSGGTEMFPFLCSVPRLIPSTLYPGRIILSLAFIIFCLRLMHIFTVSKTLGPKIIIVKRMMKDVFFFLFLLAVWVVSFGVAKQAILIHNEERVDWLFRGVVYHSYLTIFGQIPSYIDGVNFNIDQCSPNGTDPYKPKCPETNKDSKEPIFPEWLTVILLCLYLLFTNILLLNLLIAMFNYTFQQVQEHTDQIWKFQRHDLIEEYHGRPPAPPPFILLNHLQLLVRRSLLRRPATRHKQLSEEQHLSSLPSLPPRGMAPYIKAHSLESRLWYQGLRCSGIGQFPALSTTIPFLWQKRSWRRMKKLPSSPGRCI</sequence>
<keyword evidence="4 8" id="KW-1133">Transmembrane helix</keyword>
<keyword evidence="2" id="KW-0813">Transport</keyword>
<keyword evidence="6 8" id="KW-0472">Membrane</keyword>
<dbReference type="Proteomes" id="UP000694424">
    <property type="component" value="Unplaced"/>
</dbReference>
<keyword evidence="7" id="KW-0407">Ion channel</keyword>
<organism evidence="12 13">
    <name type="scientific">Apteryx owenii</name>
    <name type="common">Little spotted kiwi</name>
    <dbReference type="NCBI Taxonomy" id="8824"/>
    <lineage>
        <taxon>Eukaryota</taxon>
        <taxon>Metazoa</taxon>
        <taxon>Chordata</taxon>
        <taxon>Craniata</taxon>
        <taxon>Vertebrata</taxon>
        <taxon>Euteleostomi</taxon>
        <taxon>Archelosauria</taxon>
        <taxon>Archosauria</taxon>
        <taxon>Dinosauria</taxon>
        <taxon>Saurischia</taxon>
        <taxon>Theropoda</taxon>
        <taxon>Coelurosauria</taxon>
        <taxon>Aves</taxon>
        <taxon>Palaeognathae</taxon>
        <taxon>Apterygiformes</taxon>
        <taxon>Apterygidae</taxon>
        <taxon>Apteryx</taxon>
    </lineage>
</organism>
<proteinExistence type="predicted"/>
<name>A0A8B9SAJ3_APTOW</name>
<evidence type="ECO:0000256" key="8">
    <source>
        <dbReference type="SAM" id="Phobius"/>
    </source>
</evidence>
<dbReference type="InterPro" id="IPR057366">
    <property type="entry name" value="TRPM-like"/>
</dbReference>
<evidence type="ECO:0000259" key="9">
    <source>
        <dbReference type="Pfam" id="PF00520"/>
    </source>
</evidence>
<accession>A0A8B9SAJ3</accession>
<keyword evidence="3 8" id="KW-0812">Transmembrane</keyword>
<dbReference type="Ensembl" id="ENSAOWT00000021730.1">
    <property type="protein sequence ID" value="ENSAOWP00000019168.1"/>
    <property type="gene ID" value="ENSAOWG00000013023.1"/>
</dbReference>
<dbReference type="PANTHER" id="PTHR13800">
    <property type="entry name" value="TRANSIENT RECEPTOR POTENTIAL CATION CHANNEL, SUBFAMILY M, MEMBER 6"/>
    <property type="match status" value="1"/>
</dbReference>
<dbReference type="GO" id="GO:0099604">
    <property type="term" value="F:ligand-gated calcium channel activity"/>
    <property type="evidence" value="ECO:0007669"/>
    <property type="project" value="TreeGrafter"/>
</dbReference>
<feature type="transmembrane region" description="Helical" evidence="8">
    <location>
        <begin position="769"/>
        <end position="790"/>
    </location>
</feature>
<evidence type="ECO:0000313" key="13">
    <source>
        <dbReference type="Proteomes" id="UP000694424"/>
    </source>
</evidence>
<evidence type="ECO:0000259" key="10">
    <source>
        <dbReference type="Pfam" id="PF18139"/>
    </source>
</evidence>
<feature type="transmembrane region" description="Helical" evidence="8">
    <location>
        <begin position="899"/>
        <end position="921"/>
    </location>
</feature>
<dbReference type="Gene3D" id="3.40.50.450">
    <property type="match status" value="1"/>
</dbReference>
<dbReference type="GO" id="GO:0005886">
    <property type="term" value="C:plasma membrane"/>
    <property type="evidence" value="ECO:0007669"/>
    <property type="project" value="TreeGrafter"/>
</dbReference>
<evidence type="ECO:0000256" key="5">
    <source>
        <dbReference type="ARBA" id="ARBA00023065"/>
    </source>
</evidence>
<feature type="transmembrane region" description="Helical" evidence="8">
    <location>
        <begin position="685"/>
        <end position="708"/>
    </location>
</feature>
<dbReference type="AlphaFoldDB" id="A0A8B9SAJ3"/>
<protein>
    <submittedName>
        <fullName evidence="12">Transient receptor potential cation channel subfamily M member 2</fullName>
    </submittedName>
</protein>
<dbReference type="InterPro" id="IPR005821">
    <property type="entry name" value="Ion_trans_dom"/>
</dbReference>
<dbReference type="GO" id="GO:0051209">
    <property type="term" value="P:release of sequestered calcium ion into cytosol"/>
    <property type="evidence" value="ECO:0007669"/>
    <property type="project" value="TreeGrafter"/>
</dbReference>
<evidence type="ECO:0000256" key="6">
    <source>
        <dbReference type="ARBA" id="ARBA00023136"/>
    </source>
</evidence>
<evidence type="ECO:0000256" key="4">
    <source>
        <dbReference type="ARBA" id="ARBA00022989"/>
    </source>
</evidence>
<dbReference type="PANTHER" id="PTHR13800:SF2">
    <property type="entry name" value="TRANSIENT RECEPTOR POTENTIAL CATION CHANNEL SUBFAMILY M MEMBER 2"/>
    <property type="match status" value="1"/>
</dbReference>
<feature type="domain" description="Ion transport" evidence="9">
    <location>
        <begin position="697"/>
        <end position="935"/>
    </location>
</feature>
<feature type="transmembrane region" description="Helical" evidence="8">
    <location>
        <begin position="643"/>
        <end position="664"/>
    </location>
</feature>
<evidence type="ECO:0000256" key="2">
    <source>
        <dbReference type="ARBA" id="ARBA00022448"/>
    </source>
</evidence>
<feature type="transmembrane region" description="Helical" evidence="8">
    <location>
        <begin position="810"/>
        <end position="833"/>
    </location>
</feature>
<comment type="subcellular location">
    <subcellularLocation>
        <location evidence="1">Membrane</location>
        <topology evidence="1">Multi-pass membrane protein</topology>
    </subcellularLocation>
</comment>
<dbReference type="Pfam" id="PF00520">
    <property type="entry name" value="Ion_trans"/>
    <property type="match status" value="1"/>
</dbReference>
<keyword evidence="5" id="KW-0406">Ion transport</keyword>
<evidence type="ECO:0000256" key="7">
    <source>
        <dbReference type="ARBA" id="ARBA00023303"/>
    </source>
</evidence>
<reference evidence="12" key="1">
    <citation type="submission" date="2025-08" db="UniProtKB">
        <authorList>
            <consortium name="Ensembl"/>
        </authorList>
    </citation>
    <scope>IDENTIFICATION</scope>
</reference>
<dbReference type="InterPro" id="IPR041491">
    <property type="entry name" value="TRPM_SLOG"/>
</dbReference>
<evidence type="ECO:0000256" key="1">
    <source>
        <dbReference type="ARBA" id="ARBA00004141"/>
    </source>
</evidence>
<feature type="domain" description="TRPM SLOG" evidence="10">
    <location>
        <begin position="99"/>
        <end position="317"/>
    </location>
</feature>
<dbReference type="Pfam" id="PF25508">
    <property type="entry name" value="TRPM2"/>
    <property type="match status" value="1"/>
</dbReference>
<keyword evidence="13" id="KW-1185">Reference proteome</keyword>
<reference evidence="12" key="2">
    <citation type="submission" date="2025-09" db="UniProtKB">
        <authorList>
            <consortium name="Ensembl"/>
        </authorList>
    </citation>
    <scope>IDENTIFICATION</scope>
</reference>
<evidence type="ECO:0000256" key="3">
    <source>
        <dbReference type="ARBA" id="ARBA00022692"/>
    </source>
</evidence>